<proteinExistence type="inferred from homology"/>
<dbReference type="Proteomes" id="UP001165393">
    <property type="component" value="Unassembled WGS sequence"/>
</dbReference>
<feature type="transmembrane region" description="Helical" evidence="13">
    <location>
        <begin position="77"/>
        <end position="95"/>
    </location>
</feature>
<evidence type="ECO:0000313" key="15">
    <source>
        <dbReference type="EMBL" id="MCM2680000.1"/>
    </source>
</evidence>
<feature type="transmembrane region" description="Helical" evidence="13">
    <location>
        <begin position="263"/>
        <end position="289"/>
    </location>
</feature>
<feature type="transmembrane region" description="Helical" evidence="13">
    <location>
        <begin position="48"/>
        <end position="70"/>
    </location>
</feature>
<evidence type="ECO:0000256" key="8">
    <source>
        <dbReference type="ARBA" id="ARBA00023136"/>
    </source>
</evidence>
<comment type="caution">
    <text evidence="15">The sequence shown here is derived from an EMBL/GenBank/DDBJ whole genome shotgun (WGS) entry which is preliminary data.</text>
</comment>
<evidence type="ECO:0000256" key="10">
    <source>
        <dbReference type="ARBA" id="ARBA00070440"/>
    </source>
</evidence>
<feature type="transmembrane region" description="Helical" evidence="13">
    <location>
        <begin position="334"/>
        <end position="355"/>
    </location>
</feature>
<dbReference type="SUPFAM" id="SSF103473">
    <property type="entry name" value="MFS general substrate transporter"/>
    <property type="match status" value="1"/>
</dbReference>
<dbReference type="InterPro" id="IPR020846">
    <property type="entry name" value="MFS_dom"/>
</dbReference>
<dbReference type="NCBIfam" id="NF007484">
    <property type="entry name" value="PRK10077.1"/>
    <property type="match status" value="1"/>
</dbReference>
<dbReference type="GO" id="GO:0022857">
    <property type="term" value="F:transmembrane transporter activity"/>
    <property type="evidence" value="ECO:0007669"/>
    <property type="project" value="InterPro"/>
</dbReference>
<dbReference type="FunFam" id="1.20.1250.20:FF:000122">
    <property type="entry name" value="D-xylose transporter XylE"/>
    <property type="match status" value="1"/>
</dbReference>
<comment type="catalytic activity">
    <reaction evidence="9">
        <text>D-xylose(in) + H(+)(in) = D-xylose(out) + H(+)(out)</text>
        <dbReference type="Rhea" id="RHEA:28959"/>
        <dbReference type="ChEBI" id="CHEBI:15378"/>
        <dbReference type="ChEBI" id="CHEBI:53455"/>
    </reaction>
    <physiologicalReaction direction="right-to-left" evidence="9">
        <dbReference type="Rhea" id="RHEA:28961"/>
    </physiologicalReaction>
</comment>
<evidence type="ECO:0000256" key="5">
    <source>
        <dbReference type="ARBA" id="ARBA00022597"/>
    </source>
</evidence>
<feature type="transmembrane region" description="Helical" evidence="13">
    <location>
        <begin position="153"/>
        <end position="172"/>
    </location>
</feature>
<dbReference type="PROSITE" id="PS00216">
    <property type="entry name" value="SUGAR_TRANSPORT_1"/>
    <property type="match status" value="1"/>
</dbReference>
<evidence type="ECO:0000256" key="9">
    <source>
        <dbReference type="ARBA" id="ARBA00050593"/>
    </source>
</evidence>
<keyword evidence="6 13" id="KW-0812">Transmembrane</keyword>
<dbReference type="InterPro" id="IPR036259">
    <property type="entry name" value="MFS_trans_sf"/>
</dbReference>
<dbReference type="InterPro" id="IPR003663">
    <property type="entry name" value="Sugar/inositol_transpt"/>
</dbReference>
<keyword evidence="16" id="KW-1185">Reference proteome</keyword>
<organism evidence="15 16">
    <name type="scientific">Echinimonas agarilytica</name>
    <dbReference type="NCBI Taxonomy" id="1215918"/>
    <lineage>
        <taxon>Bacteria</taxon>
        <taxon>Pseudomonadati</taxon>
        <taxon>Pseudomonadota</taxon>
        <taxon>Gammaproteobacteria</taxon>
        <taxon>Alteromonadales</taxon>
        <taxon>Echinimonadaceae</taxon>
        <taxon>Echinimonas</taxon>
    </lineage>
</organism>
<dbReference type="InterPro" id="IPR005829">
    <property type="entry name" value="Sugar_transporter_CS"/>
</dbReference>
<sequence length="486" mass="53043">MVQTGKTNLMAITFAVALGGLLFGYDTAVISGTTEALTNFFQGSPAEMGFAFSSALLGCIVGAIVAGFISNSMGRRGSLLLAAILFFISAIGSAVPDMFVPSFMLSGDVEQDLNAYYWSFIVFRLIGGVGVGIASMVSPMYIAEVAPAERRGALVACNQFAIIFGMLVVYFVNYGIAQLGDLSWLYQTGWRYMFASEMIPATLFFVLLLRVPETPRWLALQGRDEEAKGLLAGLGGAHSVQSQWNEIQQSMKQKTGKLLSPKVFYVLTIGIMLSVFQQITGINVFLYYAPEILKGFGDGNLDIALLQTIMVGAVNLIFTVIAIKTVDKFGRRPLMMIGSAAMAVCMIAIGTAAYLDAVGGYLLVFVLGYIAAFALSLGPVVWVLLSEIFPNNVRSKALSVAVFFQWFSNFLVSQTFPMMNAKDSFLYQSFNGGFPFWFYGAMAVLTVVFVYKWVPETKGLTLEELEDLWEQKTEEDPIAEVARNQA</sequence>
<keyword evidence="7 13" id="KW-1133">Transmembrane helix</keyword>
<feature type="transmembrane region" description="Helical" evidence="13">
    <location>
        <begin position="361"/>
        <end position="385"/>
    </location>
</feature>
<dbReference type="PANTHER" id="PTHR48023">
    <property type="entry name" value="D-XYLOSE-PROTON SYMPORTER-LIKE 2"/>
    <property type="match status" value="1"/>
</dbReference>
<reference evidence="15 16" key="1">
    <citation type="journal article" date="2013" name="Antonie Van Leeuwenhoek">
        <title>Echinimonas agarilytica gen. nov., sp. nov., a new gammaproteobacterium isolated from the sea urchin Strongylocentrotus intermedius.</title>
        <authorList>
            <person name="Nedashkovskaya O.I."/>
            <person name="Stenkova A.M."/>
            <person name="Zhukova N.V."/>
            <person name="Van Trappen S."/>
            <person name="Lee J.S."/>
            <person name="Kim S.B."/>
        </authorList>
    </citation>
    <scope>NUCLEOTIDE SEQUENCE [LARGE SCALE GENOMIC DNA]</scope>
    <source>
        <strain evidence="15 16">KMM 6351</strain>
    </source>
</reference>
<name>A0AA41W6T2_9GAMM</name>
<dbReference type="NCBIfam" id="TIGR00879">
    <property type="entry name" value="SP"/>
    <property type="match status" value="1"/>
</dbReference>
<comment type="subcellular location">
    <subcellularLocation>
        <location evidence="1">Cell membrane</location>
        <topology evidence="1">Multi-pass membrane protein</topology>
    </subcellularLocation>
</comment>
<dbReference type="PROSITE" id="PS50850">
    <property type="entry name" value="MFS"/>
    <property type="match status" value="1"/>
</dbReference>
<dbReference type="EMBL" id="JAMQGP010000003">
    <property type="protein sequence ID" value="MCM2680000.1"/>
    <property type="molecule type" value="Genomic_DNA"/>
</dbReference>
<dbReference type="Pfam" id="PF00083">
    <property type="entry name" value="Sugar_tr"/>
    <property type="match status" value="1"/>
</dbReference>
<dbReference type="InterPro" id="IPR047984">
    <property type="entry name" value="XylE-like"/>
</dbReference>
<keyword evidence="4" id="KW-1003">Cell membrane</keyword>
<keyword evidence="8 13" id="KW-0472">Membrane</keyword>
<keyword evidence="3 12" id="KW-0813">Transport</keyword>
<gene>
    <name evidence="15" type="primary">xylE</name>
    <name evidence="15" type="ORF">NAF29_10015</name>
</gene>
<evidence type="ECO:0000259" key="14">
    <source>
        <dbReference type="PROSITE" id="PS50850"/>
    </source>
</evidence>
<dbReference type="PRINTS" id="PR00171">
    <property type="entry name" value="SUGRTRNSPORT"/>
</dbReference>
<evidence type="ECO:0000256" key="4">
    <source>
        <dbReference type="ARBA" id="ARBA00022475"/>
    </source>
</evidence>
<evidence type="ECO:0000256" key="11">
    <source>
        <dbReference type="ARBA" id="ARBA00076792"/>
    </source>
</evidence>
<evidence type="ECO:0000256" key="12">
    <source>
        <dbReference type="RuleBase" id="RU003346"/>
    </source>
</evidence>
<evidence type="ECO:0000313" key="16">
    <source>
        <dbReference type="Proteomes" id="UP001165393"/>
    </source>
</evidence>
<feature type="transmembrane region" description="Helical" evidence="13">
    <location>
        <begin position="301"/>
        <end position="322"/>
    </location>
</feature>
<dbReference type="RefSeq" id="WP_251261408.1">
    <property type="nucleotide sequence ID" value="NZ_JAMQGP010000003.1"/>
</dbReference>
<dbReference type="InterPro" id="IPR050820">
    <property type="entry name" value="MFS_Sugar_Transporter"/>
</dbReference>
<dbReference type="GO" id="GO:0005886">
    <property type="term" value="C:plasma membrane"/>
    <property type="evidence" value="ECO:0007669"/>
    <property type="project" value="UniProtKB-SubCell"/>
</dbReference>
<evidence type="ECO:0000256" key="13">
    <source>
        <dbReference type="SAM" id="Phobius"/>
    </source>
</evidence>
<accession>A0AA41W6T2</accession>
<dbReference type="Gene3D" id="1.20.1250.20">
    <property type="entry name" value="MFS general substrate transporter like domains"/>
    <property type="match status" value="2"/>
</dbReference>
<evidence type="ECO:0000256" key="7">
    <source>
        <dbReference type="ARBA" id="ARBA00022989"/>
    </source>
</evidence>
<feature type="transmembrane region" description="Helical" evidence="13">
    <location>
        <begin position="436"/>
        <end position="454"/>
    </location>
</feature>
<evidence type="ECO:0000256" key="1">
    <source>
        <dbReference type="ARBA" id="ARBA00004651"/>
    </source>
</evidence>
<evidence type="ECO:0000256" key="2">
    <source>
        <dbReference type="ARBA" id="ARBA00010992"/>
    </source>
</evidence>
<evidence type="ECO:0000256" key="6">
    <source>
        <dbReference type="ARBA" id="ARBA00022692"/>
    </source>
</evidence>
<feature type="transmembrane region" description="Helical" evidence="13">
    <location>
        <begin position="192"/>
        <end position="211"/>
    </location>
</feature>
<dbReference type="PANTHER" id="PTHR48023:SF4">
    <property type="entry name" value="D-XYLOSE-PROTON SYMPORTER-LIKE 2"/>
    <property type="match status" value="1"/>
</dbReference>
<protein>
    <recommendedName>
        <fullName evidence="10">D-xylose-proton symporter</fullName>
    </recommendedName>
    <alternativeName>
        <fullName evidence="11">D-xylose transporter</fullName>
    </alternativeName>
</protein>
<dbReference type="PROSITE" id="PS00217">
    <property type="entry name" value="SUGAR_TRANSPORT_2"/>
    <property type="match status" value="1"/>
</dbReference>
<feature type="domain" description="Major facilitator superfamily (MFS) profile" evidence="14">
    <location>
        <begin position="12"/>
        <end position="458"/>
    </location>
</feature>
<feature type="transmembrane region" description="Helical" evidence="13">
    <location>
        <begin position="115"/>
        <end position="141"/>
    </location>
</feature>
<feature type="transmembrane region" description="Helical" evidence="13">
    <location>
        <begin position="397"/>
        <end position="416"/>
    </location>
</feature>
<evidence type="ECO:0000256" key="3">
    <source>
        <dbReference type="ARBA" id="ARBA00022448"/>
    </source>
</evidence>
<dbReference type="InterPro" id="IPR005828">
    <property type="entry name" value="MFS_sugar_transport-like"/>
</dbReference>
<dbReference type="AlphaFoldDB" id="A0AA41W6T2"/>
<keyword evidence="5" id="KW-0762">Sugar transport</keyword>
<comment type="similarity">
    <text evidence="2 12">Belongs to the major facilitator superfamily. Sugar transporter (TC 2.A.1.1) family.</text>
</comment>
<dbReference type="CDD" id="cd17359">
    <property type="entry name" value="MFS_XylE_like"/>
    <property type="match status" value="1"/>
</dbReference>